<feature type="transmembrane region" description="Helical" evidence="8">
    <location>
        <begin position="334"/>
        <end position="352"/>
    </location>
</feature>
<keyword evidence="5 8" id="KW-0812">Transmembrane</keyword>
<feature type="transmembrane region" description="Helical" evidence="8">
    <location>
        <begin position="287"/>
        <end position="313"/>
    </location>
</feature>
<keyword evidence="3" id="KW-0813">Transport</keyword>
<keyword evidence="4" id="KW-1003">Cell membrane</keyword>
<evidence type="ECO:0000256" key="1">
    <source>
        <dbReference type="ARBA" id="ARBA00004651"/>
    </source>
</evidence>
<dbReference type="InterPro" id="IPR050598">
    <property type="entry name" value="AminoAcid_Transporter"/>
</dbReference>
<comment type="caution">
    <text evidence="9">The sequence shown here is derived from an EMBL/GenBank/DDBJ whole genome shotgun (WGS) entry which is preliminary data.</text>
</comment>
<keyword evidence="6 8" id="KW-1133">Transmembrane helix</keyword>
<comment type="subcellular location">
    <subcellularLocation>
        <location evidence="1">Cell membrane</location>
        <topology evidence="1">Multi-pass membrane protein</topology>
    </subcellularLocation>
</comment>
<comment type="similarity">
    <text evidence="2">Belongs to the amino acid-polyamine-organocation (APC) superfamily. L-type amino acid transporter (LAT) (TC 2.A.3.8) family.</text>
</comment>
<evidence type="ECO:0000256" key="5">
    <source>
        <dbReference type="ARBA" id="ARBA00022692"/>
    </source>
</evidence>
<dbReference type="PIRSF" id="PIRSF006060">
    <property type="entry name" value="AA_transporter"/>
    <property type="match status" value="1"/>
</dbReference>
<dbReference type="GO" id="GO:0015179">
    <property type="term" value="F:L-amino acid transmembrane transporter activity"/>
    <property type="evidence" value="ECO:0007669"/>
    <property type="project" value="TreeGrafter"/>
</dbReference>
<keyword evidence="10" id="KW-1185">Reference proteome</keyword>
<dbReference type="EMBL" id="JAZGQO010000011">
    <property type="protein sequence ID" value="KAK6172420.1"/>
    <property type="molecule type" value="Genomic_DNA"/>
</dbReference>
<evidence type="ECO:0000256" key="7">
    <source>
        <dbReference type="ARBA" id="ARBA00023136"/>
    </source>
</evidence>
<evidence type="ECO:0000256" key="8">
    <source>
        <dbReference type="SAM" id="Phobius"/>
    </source>
</evidence>
<dbReference type="FunFam" id="1.20.1740.10:FF:000003">
    <property type="entry name" value="Y+L amino acid transporter 1 isoform X1"/>
    <property type="match status" value="1"/>
</dbReference>
<dbReference type="PANTHER" id="PTHR11785">
    <property type="entry name" value="AMINO ACID TRANSPORTER"/>
    <property type="match status" value="1"/>
</dbReference>
<sequence>MKENSEKVQLKKQISLFDCVTILVGTMIGSGIFVSPVGILFYVRSIGMSYLLWALCGVYSALCAACFAELGAALPTSGGEYMYIYRAFGDFAAFLCLWTHIFNYCSGYAALCLIFSTYILQPLYKDCDEIPQVLLRLISAMVYTFIVAINCINVKWVTKLQAIITGSKLVALFGVIVIGCVWLYNGETGAFDNAFEGSDFNVGSIVFAFYSGNWAYAGWSNICMFAGEVIKPQRNIPLGIIISLCIVTVIYLVANIAYFTVLTPSEMLKSTAVAVTFAEQTIKPAAFIMPLLIGVSVLGTLNGSSLAFSRLLYVGSKMNHTPRFLSMLHVKRNTPTPSLVVICIIVLLMQNFKGIFYLIEMSGLSTSVVTSLTVAAMLYLRYKEPSLERPFKLHLSVPISIFLISLMIVLVSFYQKPKESGLAILIISVGIPLYFIGPRWKNRPPALQNKFDYMTRLLQKIMFIVPEDHED</sequence>
<protein>
    <submittedName>
        <fullName evidence="9">Uncharacterized protein</fullName>
    </submittedName>
</protein>
<evidence type="ECO:0000313" key="10">
    <source>
        <dbReference type="Proteomes" id="UP001347796"/>
    </source>
</evidence>
<dbReference type="AlphaFoldDB" id="A0AAN8J990"/>
<feature type="transmembrane region" description="Helical" evidence="8">
    <location>
        <begin position="91"/>
        <end position="121"/>
    </location>
</feature>
<feature type="transmembrane region" description="Helical" evidence="8">
    <location>
        <begin position="50"/>
        <end position="70"/>
    </location>
</feature>
<dbReference type="Pfam" id="PF13520">
    <property type="entry name" value="AA_permease_2"/>
    <property type="match status" value="1"/>
</dbReference>
<dbReference type="Proteomes" id="UP001347796">
    <property type="component" value="Unassembled WGS sequence"/>
</dbReference>
<organism evidence="9 10">
    <name type="scientific">Patella caerulea</name>
    <name type="common">Rayed Mediterranean limpet</name>
    <dbReference type="NCBI Taxonomy" id="87958"/>
    <lineage>
        <taxon>Eukaryota</taxon>
        <taxon>Metazoa</taxon>
        <taxon>Spiralia</taxon>
        <taxon>Lophotrochozoa</taxon>
        <taxon>Mollusca</taxon>
        <taxon>Gastropoda</taxon>
        <taxon>Patellogastropoda</taxon>
        <taxon>Patelloidea</taxon>
        <taxon>Patellidae</taxon>
        <taxon>Patella</taxon>
    </lineage>
</organism>
<gene>
    <name evidence="9" type="ORF">SNE40_016071</name>
</gene>
<keyword evidence="7 8" id="KW-0472">Membrane</keyword>
<feature type="transmembrane region" description="Helical" evidence="8">
    <location>
        <begin position="238"/>
        <end position="261"/>
    </location>
</feature>
<feature type="transmembrane region" description="Helical" evidence="8">
    <location>
        <begin position="205"/>
        <end position="226"/>
    </location>
</feature>
<feature type="transmembrane region" description="Helical" evidence="8">
    <location>
        <begin position="358"/>
        <end position="381"/>
    </location>
</feature>
<feature type="transmembrane region" description="Helical" evidence="8">
    <location>
        <begin position="133"/>
        <end position="157"/>
    </location>
</feature>
<reference evidence="9 10" key="1">
    <citation type="submission" date="2024-01" db="EMBL/GenBank/DDBJ databases">
        <title>The genome of the rayed Mediterranean limpet Patella caerulea (Linnaeus, 1758).</title>
        <authorList>
            <person name="Anh-Thu Weber A."/>
            <person name="Halstead-Nussloch G."/>
        </authorList>
    </citation>
    <scope>NUCLEOTIDE SEQUENCE [LARGE SCALE GENOMIC DNA]</scope>
    <source>
        <strain evidence="9">AATW-2023a</strain>
        <tissue evidence="9">Whole specimen</tissue>
    </source>
</reference>
<proteinExistence type="inferred from homology"/>
<dbReference type="Gene3D" id="1.20.1740.10">
    <property type="entry name" value="Amino acid/polyamine transporter I"/>
    <property type="match status" value="1"/>
</dbReference>
<evidence type="ECO:0000256" key="2">
    <source>
        <dbReference type="ARBA" id="ARBA00007040"/>
    </source>
</evidence>
<accession>A0AAN8J990</accession>
<feature type="transmembrane region" description="Helical" evidence="8">
    <location>
        <begin position="169"/>
        <end position="185"/>
    </location>
</feature>
<evidence type="ECO:0000256" key="6">
    <source>
        <dbReference type="ARBA" id="ARBA00022989"/>
    </source>
</evidence>
<dbReference type="GO" id="GO:0005886">
    <property type="term" value="C:plasma membrane"/>
    <property type="evidence" value="ECO:0007669"/>
    <property type="project" value="UniProtKB-SubCell"/>
</dbReference>
<name>A0AAN8J990_PATCE</name>
<feature type="transmembrane region" description="Helical" evidence="8">
    <location>
        <begin position="20"/>
        <end position="44"/>
    </location>
</feature>
<evidence type="ECO:0000313" key="9">
    <source>
        <dbReference type="EMBL" id="KAK6172420.1"/>
    </source>
</evidence>
<evidence type="ECO:0000256" key="4">
    <source>
        <dbReference type="ARBA" id="ARBA00022475"/>
    </source>
</evidence>
<feature type="transmembrane region" description="Helical" evidence="8">
    <location>
        <begin position="393"/>
        <end position="414"/>
    </location>
</feature>
<dbReference type="PANTHER" id="PTHR11785:SF375">
    <property type="entry name" value="AMINO ACID TRANSPORTER"/>
    <property type="match status" value="1"/>
</dbReference>
<dbReference type="InterPro" id="IPR002293">
    <property type="entry name" value="AA/rel_permease1"/>
</dbReference>
<feature type="transmembrane region" description="Helical" evidence="8">
    <location>
        <begin position="420"/>
        <end position="437"/>
    </location>
</feature>
<evidence type="ECO:0000256" key="3">
    <source>
        <dbReference type="ARBA" id="ARBA00022448"/>
    </source>
</evidence>